<evidence type="ECO:0008006" key="4">
    <source>
        <dbReference type="Google" id="ProtNLM"/>
    </source>
</evidence>
<keyword evidence="3" id="KW-1185">Reference proteome</keyword>
<keyword evidence="1" id="KW-0812">Transmembrane</keyword>
<feature type="transmembrane region" description="Helical" evidence="1">
    <location>
        <begin position="26"/>
        <end position="43"/>
    </location>
</feature>
<feature type="transmembrane region" description="Helical" evidence="1">
    <location>
        <begin position="63"/>
        <end position="83"/>
    </location>
</feature>
<proteinExistence type="predicted"/>
<reference evidence="2 3" key="1">
    <citation type="submission" date="2016-10" db="EMBL/GenBank/DDBJ databases">
        <authorList>
            <person name="Varghese N."/>
            <person name="Submissions S."/>
        </authorList>
    </citation>
    <scope>NUCLEOTIDE SEQUENCE [LARGE SCALE GENOMIC DNA]</scope>
    <source>
        <strain evidence="2 3">CGMCC 1.8499</strain>
    </source>
</reference>
<protein>
    <recommendedName>
        <fullName evidence="4">SMODS and SLOG-associating 2TM effector domain-containing protein</fullName>
    </recommendedName>
</protein>
<gene>
    <name evidence="2" type="ORF">SAMN04487854_11081</name>
</gene>
<dbReference type="EMBL" id="FPAZ01000010">
    <property type="protein sequence ID" value="SFT80708.1"/>
    <property type="molecule type" value="Genomic_DNA"/>
</dbReference>
<comment type="caution">
    <text evidence="2">The sequence shown here is derived from an EMBL/GenBank/DDBJ whole genome shotgun (WGS) entry which is preliminary data.</text>
</comment>
<keyword evidence="1" id="KW-1133">Transmembrane helix</keyword>
<organism evidence="2 3">
    <name type="scientific">Pseudoalteromonas lipolytica</name>
    <dbReference type="NCBI Taxonomy" id="570156"/>
    <lineage>
        <taxon>Bacteria</taxon>
        <taxon>Pseudomonadati</taxon>
        <taxon>Pseudomonadota</taxon>
        <taxon>Gammaproteobacteria</taxon>
        <taxon>Alteromonadales</taxon>
        <taxon>Pseudoalteromonadaceae</taxon>
        <taxon>Pseudoalteromonas</taxon>
    </lineage>
</organism>
<name>A0ABY1GJH4_9GAMM</name>
<evidence type="ECO:0000313" key="3">
    <source>
        <dbReference type="Proteomes" id="UP000183805"/>
    </source>
</evidence>
<evidence type="ECO:0000313" key="2">
    <source>
        <dbReference type="EMBL" id="SFT80708.1"/>
    </source>
</evidence>
<sequence>MNSRSELFIKPNIDHLDTSTQRLKRNLLVSSIITIALSLQKVTMAKDIKFAGYNLEGLSVETLFYSLMFITLYLLIDFILSMMNHLRGNHIRLTGINVVKPTAGVYSGGHDYEPSTAEERQSSLYSWWYKQAKFAESTEKTIEKLLLEAEDSGIKDKLNNIEFSLKVLKEKKIFIQSTMIRFERSFWKLIRMQYIRFLIFDLFAPVFLAGAAIVASLCKILEL</sequence>
<accession>A0ABY1GJH4</accession>
<dbReference type="RefSeq" id="WP_074989281.1">
    <property type="nucleotide sequence ID" value="NZ_FPAZ01000010.1"/>
</dbReference>
<dbReference type="Proteomes" id="UP000183805">
    <property type="component" value="Unassembled WGS sequence"/>
</dbReference>
<feature type="transmembrane region" description="Helical" evidence="1">
    <location>
        <begin position="194"/>
        <end position="217"/>
    </location>
</feature>
<evidence type="ECO:0000256" key="1">
    <source>
        <dbReference type="SAM" id="Phobius"/>
    </source>
</evidence>
<keyword evidence="1" id="KW-0472">Membrane</keyword>